<dbReference type="GeneID" id="65915774"/>
<dbReference type="RefSeq" id="WP_010011242.1">
    <property type="nucleotide sequence ID" value="NZ_AZCN01000060.1"/>
</dbReference>
<dbReference type="PROSITE" id="PS51671">
    <property type="entry name" value="ACT"/>
    <property type="match status" value="1"/>
</dbReference>
<reference evidence="3 4" key="1">
    <citation type="journal article" date="2015" name="Genome Announc.">
        <title>Expanding the biotechnology potential of lactobacilli through comparative genomics of 213 strains and associated genera.</title>
        <authorList>
            <person name="Sun Z."/>
            <person name="Harris H.M."/>
            <person name="McCann A."/>
            <person name="Guo C."/>
            <person name="Argimon S."/>
            <person name="Zhang W."/>
            <person name="Yang X."/>
            <person name="Jeffery I.B."/>
            <person name="Cooney J.C."/>
            <person name="Kagawa T.F."/>
            <person name="Liu W."/>
            <person name="Song Y."/>
            <person name="Salvetti E."/>
            <person name="Wrobel A."/>
            <person name="Rasinkangas P."/>
            <person name="Parkhill J."/>
            <person name="Rea M.C."/>
            <person name="O'Sullivan O."/>
            <person name="Ritari J."/>
            <person name="Douillard F.P."/>
            <person name="Paul Ross R."/>
            <person name="Yang R."/>
            <person name="Briner A.E."/>
            <person name="Felis G.E."/>
            <person name="de Vos W.M."/>
            <person name="Barrangou R."/>
            <person name="Klaenhammer T.R."/>
            <person name="Caufield P.W."/>
            <person name="Cui Y."/>
            <person name="Zhang H."/>
            <person name="O'Toole P.W."/>
        </authorList>
    </citation>
    <scope>NUCLEOTIDE SEQUENCE [LARGE SCALE GENOMIC DNA]</scope>
    <source>
        <strain evidence="3 4">DSM 20001</strain>
    </source>
</reference>
<dbReference type="FunFam" id="3.30.70.260:FF:000032">
    <property type="entry name" value="UPF0237 protein SP_0238"/>
    <property type="match status" value="1"/>
</dbReference>
<evidence type="ECO:0000259" key="2">
    <source>
        <dbReference type="PROSITE" id="PS51671"/>
    </source>
</evidence>
<sequence length="89" mass="10056">MRAVLTVVGRDKVGIVAGVSQTLAELKFNIVDMSQTIMQGSFTMMLMCELPATDVDFEQVRSQLNELGQQLGVQIRIQREEIFDTMYKI</sequence>
<dbReference type="PANTHER" id="PTHR34875">
    <property type="entry name" value="UPF0237 PROTEIN MJ1558"/>
    <property type="match status" value="1"/>
</dbReference>
<feature type="domain" description="ACT" evidence="2">
    <location>
        <begin position="4"/>
        <end position="78"/>
    </location>
</feature>
<dbReference type="Gene3D" id="3.30.70.260">
    <property type="match status" value="1"/>
</dbReference>
<comment type="caution">
    <text evidence="3">The sequence shown here is derived from an EMBL/GenBank/DDBJ whole genome shotgun (WGS) entry which is preliminary data.</text>
</comment>
<accession>A0A0R1EZM4</accession>
<dbReference type="PANTHER" id="PTHR34875:SF6">
    <property type="entry name" value="UPF0237 PROTEIN MJ1558"/>
    <property type="match status" value="1"/>
</dbReference>
<dbReference type="SUPFAM" id="SSF55021">
    <property type="entry name" value="ACT-like"/>
    <property type="match status" value="1"/>
</dbReference>
<dbReference type="InterPro" id="IPR002912">
    <property type="entry name" value="ACT_dom"/>
</dbReference>
<evidence type="ECO:0000313" key="3">
    <source>
        <dbReference type="EMBL" id="KRK14984.1"/>
    </source>
</evidence>
<dbReference type="InterPro" id="IPR022986">
    <property type="entry name" value="UPF0237_ACT"/>
</dbReference>
<gene>
    <name evidence="3" type="ORF">FD22_GL002006</name>
</gene>
<dbReference type="Pfam" id="PF13740">
    <property type="entry name" value="ACT_6"/>
    <property type="match status" value="1"/>
</dbReference>
<evidence type="ECO:0000313" key="4">
    <source>
        <dbReference type="Proteomes" id="UP000051181"/>
    </source>
</evidence>
<dbReference type="AlphaFoldDB" id="A0A0R1EZM4"/>
<dbReference type="HAMAP" id="MF_01054">
    <property type="entry name" value="UPF0237"/>
    <property type="match status" value="1"/>
</dbReference>
<name>A0A0R1EZM4_9LACO</name>
<dbReference type="InterPro" id="IPR050990">
    <property type="entry name" value="UPF0237/GcvR_regulator"/>
</dbReference>
<comment type="similarity">
    <text evidence="1">Belongs to the UPF0237 family.</text>
</comment>
<dbReference type="PATRIC" id="fig|913848.6.peg.2048"/>
<proteinExistence type="inferred from homology"/>
<dbReference type="InterPro" id="IPR045865">
    <property type="entry name" value="ACT-like_dom_sf"/>
</dbReference>
<evidence type="ECO:0000256" key="1">
    <source>
        <dbReference type="HAMAP-Rule" id="MF_01054"/>
    </source>
</evidence>
<dbReference type="Proteomes" id="UP000051181">
    <property type="component" value="Unassembled WGS sequence"/>
</dbReference>
<dbReference type="CDD" id="cd04872">
    <property type="entry name" value="ACT_1ZPV"/>
    <property type="match status" value="1"/>
</dbReference>
<organism evidence="3 4">
    <name type="scientific">Loigolactobacillus coryniformis subsp. coryniformis KCTC 3167 = DSM 20001</name>
    <dbReference type="NCBI Taxonomy" id="913848"/>
    <lineage>
        <taxon>Bacteria</taxon>
        <taxon>Bacillati</taxon>
        <taxon>Bacillota</taxon>
        <taxon>Bacilli</taxon>
        <taxon>Lactobacillales</taxon>
        <taxon>Lactobacillaceae</taxon>
        <taxon>Loigolactobacillus</taxon>
    </lineage>
</organism>
<dbReference type="eggNOG" id="COG3830">
    <property type="taxonomic scope" value="Bacteria"/>
</dbReference>
<dbReference type="EMBL" id="AZCN01000060">
    <property type="protein sequence ID" value="KRK14984.1"/>
    <property type="molecule type" value="Genomic_DNA"/>
</dbReference>
<dbReference type="NCBIfam" id="NF001220">
    <property type="entry name" value="PRK00194.1"/>
    <property type="match status" value="1"/>
</dbReference>
<protein>
    <recommendedName>
        <fullName evidence="1">UPF0237 protein FD22_GL002006</fullName>
    </recommendedName>
</protein>